<dbReference type="RefSeq" id="WP_105355766.1">
    <property type="nucleotide sequence ID" value="NZ_PUIB01000017.1"/>
</dbReference>
<reference evidence="5 6" key="1">
    <citation type="submission" date="2018-02" db="EMBL/GenBank/DDBJ databases">
        <title>Comparative genomes isolates from brazilian mangrove.</title>
        <authorList>
            <person name="Araujo J.E."/>
            <person name="Taketani R.G."/>
            <person name="Silva M.C.P."/>
            <person name="Loureco M.V."/>
            <person name="Andreote F.D."/>
        </authorList>
    </citation>
    <scope>NUCLEOTIDE SEQUENCE [LARGE SCALE GENOMIC DNA]</scope>
    <source>
        <strain evidence="5 6">NAP PRIS-MGV</strain>
    </source>
</reference>
<accession>A0A2S8FP35</accession>
<name>A0A2S8FP35_9BACT</name>
<dbReference type="InterPro" id="IPR052528">
    <property type="entry name" value="Sugar_transport-like"/>
</dbReference>
<evidence type="ECO:0000313" key="6">
    <source>
        <dbReference type="Proteomes" id="UP000239388"/>
    </source>
</evidence>
<feature type="transmembrane region" description="Helical" evidence="4">
    <location>
        <begin position="182"/>
        <end position="204"/>
    </location>
</feature>
<evidence type="ECO:0000256" key="2">
    <source>
        <dbReference type="ARBA" id="ARBA00022989"/>
    </source>
</evidence>
<evidence type="ECO:0008006" key="7">
    <source>
        <dbReference type="Google" id="ProtNLM"/>
    </source>
</evidence>
<dbReference type="PANTHER" id="PTHR23526:SF2">
    <property type="entry name" value="MAJOR FACILITATOR SUPERFAMILY (MFS) PROFILE DOMAIN-CONTAINING PROTEIN"/>
    <property type="match status" value="1"/>
</dbReference>
<feature type="transmembrane region" description="Helical" evidence="4">
    <location>
        <begin position="390"/>
        <end position="411"/>
    </location>
</feature>
<keyword evidence="2 4" id="KW-1133">Transmembrane helix</keyword>
<gene>
    <name evidence="5" type="ORF">C5Y98_16990</name>
</gene>
<dbReference type="Pfam" id="PF07690">
    <property type="entry name" value="MFS_1"/>
    <property type="match status" value="1"/>
</dbReference>
<feature type="transmembrane region" description="Helical" evidence="4">
    <location>
        <begin position="232"/>
        <end position="255"/>
    </location>
</feature>
<feature type="transmembrane region" description="Helical" evidence="4">
    <location>
        <begin position="353"/>
        <end position="378"/>
    </location>
</feature>
<dbReference type="EMBL" id="PUIB01000017">
    <property type="protein sequence ID" value="PQO33917.1"/>
    <property type="molecule type" value="Genomic_DNA"/>
</dbReference>
<feature type="transmembrane region" description="Helical" evidence="4">
    <location>
        <begin position="324"/>
        <end position="341"/>
    </location>
</feature>
<dbReference type="InterPro" id="IPR036259">
    <property type="entry name" value="MFS_trans_sf"/>
</dbReference>
<keyword evidence="3 4" id="KW-0472">Membrane</keyword>
<dbReference type="InterPro" id="IPR011701">
    <property type="entry name" value="MFS"/>
</dbReference>
<comment type="caution">
    <text evidence="5">The sequence shown here is derived from an EMBL/GenBank/DDBJ whole genome shotgun (WGS) entry which is preliminary data.</text>
</comment>
<dbReference type="Gene3D" id="1.20.1250.20">
    <property type="entry name" value="MFS general substrate transporter like domains"/>
    <property type="match status" value="2"/>
</dbReference>
<feature type="transmembrane region" description="Helical" evidence="4">
    <location>
        <begin position="21"/>
        <end position="41"/>
    </location>
</feature>
<evidence type="ECO:0000256" key="3">
    <source>
        <dbReference type="ARBA" id="ARBA00023136"/>
    </source>
</evidence>
<evidence type="ECO:0000313" key="5">
    <source>
        <dbReference type="EMBL" id="PQO33917.1"/>
    </source>
</evidence>
<dbReference type="OrthoDB" id="261353at2"/>
<protein>
    <recommendedName>
        <fullName evidence="7">MFS transporter</fullName>
    </recommendedName>
</protein>
<proteinExistence type="predicted"/>
<dbReference type="AlphaFoldDB" id="A0A2S8FP35"/>
<dbReference type="GO" id="GO:0022857">
    <property type="term" value="F:transmembrane transporter activity"/>
    <property type="evidence" value="ECO:0007669"/>
    <property type="project" value="InterPro"/>
</dbReference>
<dbReference type="PANTHER" id="PTHR23526">
    <property type="entry name" value="INTEGRAL MEMBRANE TRANSPORT PROTEIN-RELATED"/>
    <property type="match status" value="1"/>
</dbReference>
<feature type="transmembrane region" description="Helical" evidence="4">
    <location>
        <begin position="81"/>
        <end position="102"/>
    </location>
</feature>
<evidence type="ECO:0000256" key="1">
    <source>
        <dbReference type="ARBA" id="ARBA00022692"/>
    </source>
</evidence>
<sequence>MIKRSGELPEASQAANENAGIWAIGNGLVSTTLVTYFAQSLGAQSGIVSWIVAAPKLVGVLRWFAPYLLKLGGSYRTTSITAFLLSTLFLLLLPLCAIPGLWPSTNMALTALVFCWCFYHLAEYCGFVVFIAWLIQLVPNPLRGRFFGLRERWLTAGKLSGYLFAGLLAATLRDAFAVDLRWITYPFLAIYGAMVMVASVIPIARIPEPPPQSQIHSSFLEDLKHWRNPRAYWFLLYGTWFSAANGLFSTLLYVYPYRGLNISLLLPMVLMAAMQLGQSIISRPAGVAIDRFGWRPVMICGQVLVALGPYLFRFGTAGYVAGNLIWIAYALINVALPIAVVDGRRDASAGPPLALYFAWTGLVYGLTALAGWSVANFFVASKLLNDPAAYGTYFLVATVARLSAVLPLLLLPAESRTDK</sequence>
<dbReference type="Proteomes" id="UP000239388">
    <property type="component" value="Unassembled WGS sequence"/>
</dbReference>
<feature type="transmembrane region" description="Helical" evidence="4">
    <location>
        <begin position="261"/>
        <end position="281"/>
    </location>
</feature>
<evidence type="ECO:0000256" key="4">
    <source>
        <dbReference type="SAM" id="Phobius"/>
    </source>
</evidence>
<dbReference type="SUPFAM" id="SSF103473">
    <property type="entry name" value="MFS general substrate transporter"/>
    <property type="match status" value="1"/>
</dbReference>
<feature type="transmembrane region" description="Helical" evidence="4">
    <location>
        <begin position="108"/>
        <end position="138"/>
    </location>
</feature>
<feature type="transmembrane region" description="Helical" evidence="4">
    <location>
        <begin position="47"/>
        <end position="69"/>
    </location>
</feature>
<keyword evidence="1 4" id="KW-0812">Transmembrane</keyword>
<feature type="transmembrane region" description="Helical" evidence="4">
    <location>
        <begin position="293"/>
        <end position="312"/>
    </location>
</feature>
<organism evidence="5 6">
    <name type="scientific">Blastopirellula marina</name>
    <dbReference type="NCBI Taxonomy" id="124"/>
    <lineage>
        <taxon>Bacteria</taxon>
        <taxon>Pseudomonadati</taxon>
        <taxon>Planctomycetota</taxon>
        <taxon>Planctomycetia</taxon>
        <taxon>Pirellulales</taxon>
        <taxon>Pirellulaceae</taxon>
        <taxon>Blastopirellula</taxon>
    </lineage>
</organism>